<dbReference type="Gene3D" id="6.20.120.20">
    <property type="match status" value="1"/>
</dbReference>
<evidence type="ECO:0000313" key="11">
    <source>
        <dbReference type="Proteomes" id="UP000789572"/>
    </source>
</evidence>
<dbReference type="InterPro" id="IPR032697">
    <property type="entry name" value="SQ_cyclase_N"/>
</dbReference>
<dbReference type="Pfam" id="PF13249">
    <property type="entry name" value="SQHop_cyclase_N"/>
    <property type="match status" value="1"/>
</dbReference>
<organism evidence="10 11">
    <name type="scientific">Paraglomus occultum</name>
    <dbReference type="NCBI Taxonomy" id="144539"/>
    <lineage>
        <taxon>Eukaryota</taxon>
        <taxon>Fungi</taxon>
        <taxon>Fungi incertae sedis</taxon>
        <taxon>Mucoromycota</taxon>
        <taxon>Glomeromycotina</taxon>
        <taxon>Glomeromycetes</taxon>
        <taxon>Paraglomerales</taxon>
        <taxon>Paraglomeraceae</taxon>
        <taxon>Paraglomus</taxon>
    </lineage>
</organism>
<feature type="domain" description="Squalene cyclase C-terminal" evidence="8">
    <location>
        <begin position="379"/>
        <end position="710"/>
    </location>
</feature>
<dbReference type="GO" id="GO:0016104">
    <property type="term" value="P:triterpenoid biosynthetic process"/>
    <property type="evidence" value="ECO:0007669"/>
    <property type="project" value="InterPro"/>
</dbReference>
<dbReference type="FunFam" id="1.50.10.20:FF:000002">
    <property type="entry name" value="Terpene cyclase/mutase family member"/>
    <property type="match status" value="1"/>
</dbReference>
<gene>
    <name evidence="10" type="ORF">POCULU_LOCUS7409</name>
</gene>
<keyword evidence="2" id="KW-0444">Lipid biosynthesis</keyword>
<dbReference type="Proteomes" id="UP000789572">
    <property type="component" value="Unassembled WGS sequence"/>
</dbReference>
<name>A0A9N9GC87_9GLOM</name>
<dbReference type="SUPFAM" id="SSF48239">
    <property type="entry name" value="Terpenoid cyclases/Protein prenyltransferases"/>
    <property type="match status" value="2"/>
</dbReference>
<dbReference type="FunFam" id="1.50.10.20:FF:000003">
    <property type="entry name" value="Terpene cyclase/mutase family member"/>
    <property type="match status" value="1"/>
</dbReference>
<dbReference type="GO" id="GO:0000250">
    <property type="term" value="F:lanosterol synthase activity"/>
    <property type="evidence" value="ECO:0007669"/>
    <property type="project" value="TreeGrafter"/>
</dbReference>
<accession>A0A9N9GC87</accession>
<dbReference type="InterPro" id="IPR018333">
    <property type="entry name" value="Squalene_cyclase"/>
</dbReference>
<dbReference type="SFLD" id="SFLDG01016">
    <property type="entry name" value="Prenyltransferase_Like_2"/>
    <property type="match status" value="1"/>
</dbReference>
<dbReference type="PANTHER" id="PTHR11764:SF20">
    <property type="entry name" value="LANOSTEROL SYNTHASE"/>
    <property type="match status" value="1"/>
</dbReference>
<dbReference type="InterPro" id="IPR008930">
    <property type="entry name" value="Terpenoid_cyclase/PrenylTrfase"/>
</dbReference>
<dbReference type="GO" id="GO:0006696">
    <property type="term" value="P:ergosterol biosynthetic process"/>
    <property type="evidence" value="ECO:0007669"/>
    <property type="project" value="TreeGrafter"/>
</dbReference>
<comment type="caution">
    <text evidence="10">The sequence shown here is derived from an EMBL/GenBank/DDBJ whole genome shotgun (WGS) entry which is preliminary data.</text>
</comment>
<evidence type="ECO:0000256" key="6">
    <source>
        <dbReference type="ARBA" id="ARBA00023235"/>
    </source>
</evidence>
<evidence type="ECO:0000256" key="4">
    <source>
        <dbReference type="ARBA" id="ARBA00022955"/>
    </source>
</evidence>
<evidence type="ECO:0000256" key="7">
    <source>
        <dbReference type="RuleBase" id="RU362003"/>
    </source>
</evidence>
<keyword evidence="11" id="KW-1185">Reference proteome</keyword>
<evidence type="ECO:0000256" key="1">
    <source>
        <dbReference type="ARBA" id="ARBA00009755"/>
    </source>
</evidence>
<dbReference type="EMBL" id="CAJVPJ010001674">
    <property type="protein sequence ID" value="CAG8599931.1"/>
    <property type="molecule type" value="Genomic_DNA"/>
</dbReference>
<evidence type="ECO:0000313" key="10">
    <source>
        <dbReference type="EMBL" id="CAG8599931.1"/>
    </source>
</evidence>
<evidence type="ECO:0000256" key="5">
    <source>
        <dbReference type="ARBA" id="ARBA00023098"/>
    </source>
</evidence>
<dbReference type="Pfam" id="PF13243">
    <property type="entry name" value="SQHop_cyclase_C"/>
    <property type="match status" value="1"/>
</dbReference>
<dbReference type="EC" id="5.4.99.-" evidence="7"/>
<dbReference type="NCBIfam" id="TIGR01787">
    <property type="entry name" value="squalene_cyclas"/>
    <property type="match status" value="1"/>
</dbReference>
<keyword evidence="3" id="KW-0677">Repeat</keyword>
<sequence length="719" mass="82164">MKYSNPLGETDPKRWRLRVDHGRQTWHYLKSDKESEEWLQTKADMYWLGMEVPSTTFPPAKTALDAARNGFEFYKQLQTEDGHWAGENSGPMFVLPGLVISMYITKLPVPEEWKIEIVKYLFNCAHPEDGGWGFHVEGDSTVFGTALNYVVLRLLGIDADHPVLAKARATLHKLGGATGIASWGKLWLAVLNCYDWDGLNPIMPELWLLPYWLPFHPGRFWVHTRNVYLPMGYIYGRRLSADVDPLIKSLRQELYTQPYESIHWSSQASNIAQADSYVSHTRVLKILNFVLRVYENLPNLIGLRDMAIKESYKLIELEDKNSSYLDVGPVPKAMNLLCTYFEEGPESQAFQESKERLIDYIWVSKKGMMMNGTADGAQLWDTAFIVQAMVESGLAKEPQNHESMIRALEFIDDCQIKCNASEMERCYRHCSKGAWPFSTRDQGYNVSDCTAEGLKSVIDLQNELSYTKELVSKDRLYDAVDVLLTMQNADGGFATYELIRGPKILEWINPTELFGGIMIEYSYSECTASVLTALLIFRKHYPDYRADEIISVCEKAADFIKKSQEESGGWCGTWAVCYTYAGMLALESLANFGEFYDNSEFSQKGCDFLISLQKPDGGWGESYKSCELNKFIEHPESQVVNTAMALLALMSARYPHEEPIRRGIKLIMSRQQANGEWRQEAIEGAFNKNCIVTYPNYKFIFTIWALGRYAKMYNNPELL</sequence>
<evidence type="ECO:0000259" key="8">
    <source>
        <dbReference type="Pfam" id="PF13243"/>
    </source>
</evidence>
<keyword evidence="5" id="KW-0443">Lipid metabolism</keyword>
<dbReference type="Gene3D" id="1.50.10.20">
    <property type="match status" value="2"/>
</dbReference>
<evidence type="ECO:0000256" key="3">
    <source>
        <dbReference type="ARBA" id="ARBA00022737"/>
    </source>
</evidence>
<dbReference type="OrthoDB" id="21502at2759"/>
<feature type="domain" description="Squalene cyclase N-terminal" evidence="9">
    <location>
        <begin position="75"/>
        <end position="321"/>
    </location>
</feature>
<dbReference type="AlphaFoldDB" id="A0A9N9GC87"/>
<proteinExistence type="inferred from homology"/>
<dbReference type="InterPro" id="IPR032696">
    <property type="entry name" value="SQ_cyclase_C"/>
</dbReference>
<dbReference type="GO" id="GO:0005811">
    <property type="term" value="C:lipid droplet"/>
    <property type="evidence" value="ECO:0007669"/>
    <property type="project" value="InterPro"/>
</dbReference>
<dbReference type="PANTHER" id="PTHR11764">
    <property type="entry name" value="TERPENE CYCLASE/MUTASE FAMILY MEMBER"/>
    <property type="match status" value="1"/>
</dbReference>
<protein>
    <recommendedName>
        <fullName evidence="7">Terpene cyclase/mutase family member</fullName>
        <ecNumber evidence="7">5.4.99.-</ecNumber>
    </recommendedName>
</protein>
<keyword evidence="6 7" id="KW-0413">Isomerase</keyword>
<dbReference type="CDD" id="cd02892">
    <property type="entry name" value="SQCY_1"/>
    <property type="match status" value="1"/>
</dbReference>
<reference evidence="10" key="1">
    <citation type="submission" date="2021-06" db="EMBL/GenBank/DDBJ databases">
        <authorList>
            <person name="Kallberg Y."/>
            <person name="Tangrot J."/>
            <person name="Rosling A."/>
        </authorList>
    </citation>
    <scope>NUCLEOTIDE SEQUENCE</scope>
    <source>
        <strain evidence="10">IA702</strain>
    </source>
</reference>
<evidence type="ECO:0000259" key="9">
    <source>
        <dbReference type="Pfam" id="PF13249"/>
    </source>
</evidence>
<comment type="similarity">
    <text evidence="1 7">Belongs to the terpene cyclase/mutase family.</text>
</comment>
<keyword evidence="4" id="KW-0752">Steroid biosynthesis</keyword>
<evidence type="ECO:0000256" key="2">
    <source>
        <dbReference type="ARBA" id="ARBA00022516"/>
    </source>
</evidence>